<name>A0A1R1YHU5_9FUNG</name>
<evidence type="ECO:0000313" key="2">
    <source>
        <dbReference type="Proteomes" id="UP000187283"/>
    </source>
</evidence>
<dbReference type="Proteomes" id="UP000187283">
    <property type="component" value="Unassembled WGS sequence"/>
</dbReference>
<dbReference type="EMBL" id="LSSN01000019">
    <property type="protein sequence ID" value="OMJ26444.1"/>
    <property type="molecule type" value="Genomic_DNA"/>
</dbReference>
<dbReference type="OrthoDB" id="6125419at2759"/>
<reference evidence="1 2" key="1">
    <citation type="submission" date="2017-01" db="EMBL/GenBank/DDBJ databases">
        <authorList>
            <person name="Mah S.A."/>
            <person name="Swanson W.J."/>
            <person name="Moy G.W."/>
            <person name="Vacquier V.D."/>
        </authorList>
    </citation>
    <scope>NUCLEOTIDE SEQUENCE [LARGE SCALE GENOMIC DNA]</scope>
    <source>
        <strain evidence="1 2">GSMNP</strain>
    </source>
</reference>
<comment type="caution">
    <text evidence="1">The sequence shown here is derived from an EMBL/GenBank/DDBJ whole genome shotgun (WGS) entry which is preliminary data.</text>
</comment>
<keyword evidence="2" id="KW-1185">Reference proteome</keyword>
<evidence type="ECO:0000313" key="1">
    <source>
        <dbReference type="EMBL" id="OMJ26444.1"/>
    </source>
</evidence>
<proteinExistence type="predicted"/>
<accession>A0A1R1YHU5</accession>
<protein>
    <submittedName>
        <fullName evidence="1">Uncharacterized protein</fullName>
    </submittedName>
</protein>
<gene>
    <name evidence="1" type="ORF">AYI70_g154</name>
</gene>
<dbReference type="STRING" id="133412.A0A1R1YHU5"/>
<organism evidence="1 2">
    <name type="scientific">Smittium culicis</name>
    <dbReference type="NCBI Taxonomy" id="133412"/>
    <lineage>
        <taxon>Eukaryota</taxon>
        <taxon>Fungi</taxon>
        <taxon>Fungi incertae sedis</taxon>
        <taxon>Zoopagomycota</taxon>
        <taxon>Kickxellomycotina</taxon>
        <taxon>Harpellomycetes</taxon>
        <taxon>Harpellales</taxon>
        <taxon>Legeriomycetaceae</taxon>
        <taxon>Smittium</taxon>
    </lineage>
</organism>
<sequence length="1477" mass="166764">MNLENLVLISSYLKSLKFYNSFALKKIILLNGLPCLASVQDAVSTAQAVRVSLSIYNLSTSESSLLTEKSQIHFKRNKALAIRILGRIVLFNDRVWPDFLSLINEHFFVDFNGSYIHESDSEFELFSTTITALNEMVGYDPDRFSGKILALLSQKVGRVSDSEITQINWHILSILIKSIIECTVYGAIDAQVVWKALSIERIASFLFKDFLSNILKISSKSQKFYSILSFIDFFEIIPKNSSYNKGFEEESKSEFLKSILEEFLIPLSLGIYQNIDTGELSDSTIRVFCRILNAISNFPTEMWINSIEFVLSSPSLLKVLSILPSNMKNNDESHSIILGISKFLSVLMDVEMESMARSVIKGNSNIIKSDIDFPHLTENTLSKSITRTDALQYGHLSKISYTKSKKKLEKNINYRIKYIFSIFEKGSSSYYGVSSGLSLLYISFVSKYDTSYSSSCQKSLEKIDFLINDVNIISDHEFISGTLITIFSRFFESITDSIICDTIFNHLKDISTSNKTAPHIKANSIYAIGGLIKSVKNHNPQLASALSEQFVTIVEILLGKRLSFFSKSSSSNYWDSFIRGNIDANSYKDDVIVSSIIYSSLECTLAMPSGFDYQAQFLHFITNGLSNLFKNVDSFSFMKYSITSCCDCAIKLLNFLNIGNSKSNTVLNNEIMNLTDVLENTKIFSNDIFKATKNPVIQDKFGGISKFDSISPKNSCWFLDTVSNSVGIIVKLQLINIGIEEVKNNQKLALAYLSEKVEAFSSLSDLEKISFFATVAYLCLSFIDVSNDLNKNGEHLLSIARGTLKILEPIFFDGKISFSSSRDLNFKILKSTEFPVAQFLSTCSAIFSSNFSDQLESSYEIDTSEVLNDVSLFIDRMKSQKAFLNPKHVSETSSLAHNSKLSQNDSKHVIVDSILNGLISVYGPTVTFNSNQFLPFNRYNQDSINQKEFFVNSLDNMLGIPNDFKDFVESEKFDGKLETTENLPLTRVACWILSIIGISIDIADINPAVDSSKKPQSGEEFQPPNIVNDVIIDSVSLDDSIKSFIQFGNPEPQDLNRLPSNSLCRVIWENLNDYSLLPSTQKSEIFQTMLWMSILLMKWPFPIVDTSKKFDYVATSCKSINIKLISFLVCSKFSDYMYSASKSMIKSIVYSLILSIEATPIQKNSDYLLFALKALDTYGLGKILELSGLDLPYNDKSVNCSYIHNHDLAFNPLVSAWKGKWSSIQLFLYTESEININNVFEIDCENTDGFDNSDLSNCFLFGILYKNKHRQIYNKSEIKQKPYERMLKQLKNVNIPIDVTKNLLSHLISTISISKASSCAFGLSEQLVTFLSMFISSKSPISKRHCATDEIESSLVYQSESISLISSIENLKSYISEKVKDLTKIVFSNNKLPEEIHTASSYKSMRYNYNLIDSYIRVTNRDKKSLLDFAYNKIENSIIEKSDINSEILGIVFKSICYYQMFLHTDKDSNSNSIGFL</sequence>